<organism evidence="1 2">
    <name type="scientific">Nitratireductor basaltis</name>
    <dbReference type="NCBI Taxonomy" id="472175"/>
    <lineage>
        <taxon>Bacteria</taxon>
        <taxon>Pseudomonadati</taxon>
        <taxon>Pseudomonadota</taxon>
        <taxon>Alphaproteobacteria</taxon>
        <taxon>Hyphomicrobiales</taxon>
        <taxon>Phyllobacteriaceae</taxon>
        <taxon>Nitratireductor</taxon>
    </lineage>
</organism>
<comment type="caution">
    <text evidence="1">The sequence shown here is derived from an EMBL/GenBank/DDBJ whole genome shotgun (WGS) entry which is preliminary data.</text>
</comment>
<dbReference type="Proteomes" id="UP000053675">
    <property type="component" value="Unassembled WGS sequence"/>
</dbReference>
<dbReference type="AlphaFoldDB" id="A0A084UDJ5"/>
<dbReference type="PATRIC" id="fig|472175.3.peg.2076"/>
<dbReference type="RefSeq" id="WP_036482495.1">
    <property type="nucleotide sequence ID" value="NZ_JMQM01000001.1"/>
</dbReference>
<reference evidence="1 2" key="1">
    <citation type="submission" date="2014-05" db="EMBL/GenBank/DDBJ databases">
        <title>Draft Genome Sequence of Nitratireductor basaltis Strain UMTGB225, A Marine Bacterium Isolated from Green Barrel Tunicate.</title>
        <authorList>
            <person name="Gan H.Y."/>
        </authorList>
    </citation>
    <scope>NUCLEOTIDE SEQUENCE [LARGE SCALE GENOMIC DNA]</scope>
    <source>
        <strain evidence="1 2">UMTGB225</strain>
    </source>
</reference>
<accession>A0A084UDJ5</accession>
<sequence>MTYSPPQVAWLVARNRRRRVAETLEISGTPVTTATQGMPYAGFTVTSSGGEGEHSYSIASGALPTGINLNASTGEVSGTPTVTGTFADIVIRVTDAVGNTADLAPFTLTVS</sequence>
<proteinExistence type="predicted"/>
<dbReference type="EMBL" id="JMQM01000001">
    <property type="protein sequence ID" value="KFB11031.1"/>
    <property type="molecule type" value="Genomic_DNA"/>
</dbReference>
<evidence type="ECO:0000313" key="2">
    <source>
        <dbReference type="Proteomes" id="UP000053675"/>
    </source>
</evidence>
<evidence type="ECO:0000313" key="1">
    <source>
        <dbReference type="EMBL" id="KFB11031.1"/>
    </source>
</evidence>
<name>A0A084UDJ5_9HYPH</name>
<dbReference type="Gene3D" id="2.60.40.10">
    <property type="entry name" value="Immunoglobulins"/>
    <property type="match status" value="1"/>
</dbReference>
<gene>
    <name evidence="1" type="ORF">EL18_02073</name>
</gene>
<dbReference type="STRING" id="472175.EL18_02073"/>
<dbReference type="GO" id="GO:0005509">
    <property type="term" value="F:calcium ion binding"/>
    <property type="evidence" value="ECO:0007669"/>
    <property type="project" value="InterPro"/>
</dbReference>
<dbReference type="GO" id="GO:0016020">
    <property type="term" value="C:membrane"/>
    <property type="evidence" value="ECO:0007669"/>
    <property type="project" value="InterPro"/>
</dbReference>
<dbReference type="OrthoDB" id="5720638at2"/>
<dbReference type="SUPFAM" id="SSF49313">
    <property type="entry name" value="Cadherin-like"/>
    <property type="match status" value="1"/>
</dbReference>
<dbReference type="InterPro" id="IPR013783">
    <property type="entry name" value="Ig-like_fold"/>
</dbReference>
<protein>
    <submittedName>
        <fullName evidence="1">Putative autotransporter protein,putative Ig domain-containing protein</fullName>
    </submittedName>
</protein>
<keyword evidence="2" id="KW-1185">Reference proteome</keyword>
<dbReference type="eggNOG" id="COG2931">
    <property type="taxonomic scope" value="Bacteria"/>
</dbReference>
<dbReference type="Pfam" id="PF05345">
    <property type="entry name" value="He_PIG"/>
    <property type="match status" value="1"/>
</dbReference>
<dbReference type="InterPro" id="IPR015919">
    <property type="entry name" value="Cadherin-like_sf"/>
</dbReference>